<reference evidence="6" key="1">
    <citation type="submission" date="2023-06" db="EMBL/GenBank/DDBJ databases">
        <title>Genomic analysis of the entomopathogenic nematode Steinernema hermaphroditum.</title>
        <authorList>
            <person name="Schwarz E.M."/>
            <person name="Heppert J.K."/>
            <person name="Baniya A."/>
            <person name="Schwartz H.T."/>
            <person name="Tan C.-H."/>
            <person name="Antoshechkin I."/>
            <person name="Sternberg P.W."/>
            <person name="Goodrich-Blair H."/>
            <person name="Dillman A.R."/>
        </authorList>
    </citation>
    <scope>NUCLEOTIDE SEQUENCE</scope>
    <source>
        <strain evidence="6">PS9179</strain>
        <tissue evidence="6">Whole animal</tissue>
    </source>
</reference>
<evidence type="ECO:0000313" key="7">
    <source>
        <dbReference type="Proteomes" id="UP001175271"/>
    </source>
</evidence>
<feature type="transmembrane region" description="Helical" evidence="5">
    <location>
        <begin position="193"/>
        <end position="216"/>
    </location>
</feature>
<evidence type="ECO:0000256" key="3">
    <source>
        <dbReference type="ARBA" id="ARBA00022989"/>
    </source>
</evidence>
<comment type="subcellular location">
    <subcellularLocation>
        <location evidence="1">Membrane</location>
        <topology evidence="1">Multi-pass membrane protein</topology>
    </subcellularLocation>
</comment>
<protein>
    <submittedName>
        <fullName evidence="6">Uncharacterized protein</fullName>
    </submittedName>
</protein>
<evidence type="ECO:0000256" key="1">
    <source>
        <dbReference type="ARBA" id="ARBA00004141"/>
    </source>
</evidence>
<sequence>MENEYFELICKVGEDYSNNLLLVIILPLKCAFAAAGILGFIFVYYKQRITAIFHPNARLILKFHIGYLFCAMIFTFVGSGSDFLRFTVIKFIKNGEHCPVVPMTATYGAIVKNMKLAGYVGATSTALAWAIERVIATLFINSYEEQRTVIGWILCALCSLSVVICAIVRVAGANFSALVPIEMLTGNSYQFNITVQVLFLCMNLLGAILSAINLIVTRRRIRNSQRIECSLTYKYQIKENMVSSALIFPLTLLFCIAFIPSALSMAIVTQQYAVAVERTVYFIYTDWMPLYFIALPLMLWWRNGVKREAVRQLFETNLIGDKYANARKEGKVETAKYFEMFNQMVA</sequence>
<keyword evidence="7" id="KW-1185">Reference proteome</keyword>
<name>A0AA39IS96_9BILA</name>
<dbReference type="PANTHER" id="PTHR46561:SF15">
    <property type="entry name" value="G_PROTEIN_RECEP_F1_2 DOMAIN-CONTAINING PROTEIN"/>
    <property type="match status" value="1"/>
</dbReference>
<accession>A0AA39IS96</accession>
<feature type="transmembrane region" description="Helical" evidence="5">
    <location>
        <begin position="57"/>
        <end position="77"/>
    </location>
</feature>
<dbReference type="PANTHER" id="PTHR46561">
    <property type="entry name" value="SERPENTINE RECEPTOR, CLASS AB (CLASS A-LIKE)-RELATED"/>
    <property type="match status" value="1"/>
</dbReference>
<keyword evidence="2 5" id="KW-0812">Transmembrane</keyword>
<evidence type="ECO:0000256" key="4">
    <source>
        <dbReference type="ARBA" id="ARBA00023136"/>
    </source>
</evidence>
<dbReference type="AlphaFoldDB" id="A0AA39IS96"/>
<feature type="transmembrane region" description="Helical" evidence="5">
    <location>
        <begin position="246"/>
        <end position="269"/>
    </location>
</feature>
<comment type="caution">
    <text evidence="6">The sequence shown here is derived from an EMBL/GenBank/DDBJ whole genome shotgun (WGS) entry which is preliminary data.</text>
</comment>
<evidence type="ECO:0000313" key="6">
    <source>
        <dbReference type="EMBL" id="KAK0428774.1"/>
    </source>
</evidence>
<dbReference type="Pfam" id="PF10292">
    <property type="entry name" value="7TM_GPCR_Srab"/>
    <property type="match status" value="1"/>
</dbReference>
<proteinExistence type="predicted"/>
<organism evidence="6 7">
    <name type="scientific">Steinernema hermaphroditum</name>
    <dbReference type="NCBI Taxonomy" id="289476"/>
    <lineage>
        <taxon>Eukaryota</taxon>
        <taxon>Metazoa</taxon>
        <taxon>Ecdysozoa</taxon>
        <taxon>Nematoda</taxon>
        <taxon>Chromadorea</taxon>
        <taxon>Rhabditida</taxon>
        <taxon>Tylenchina</taxon>
        <taxon>Panagrolaimomorpha</taxon>
        <taxon>Strongyloidoidea</taxon>
        <taxon>Steinernematidae</taxon>
        <taxon>Steinernema</taxon>
    </lineage>
</organism>
<feature type="transmembrane region" description="Helical" evidence="5">
    <location>
        <begin position="116"/>
        <end position="140"/>
    </location>
</feature>
<dbReference type="GO" id="GO:0016020">
    <property type="term" value="C:membrane"/>
    <property type="evidence" value="ECO:0007669"/>
    <property type="project" value="UniProtKB-SubCell"/>
</dbReference>
<dbReference type="EMBL" id="JAUCMV010000001">
    <property type="protein sequence ID" value="KAK0428774.1"/>
    <property type="molecule type" value="Genomic_DNA"/>
</dbReference>
<feature type="transmembrane region" description="Helical" evidence="5">
    <location>
        <begin position="152"/>
        <end position="173"/>
    </location>
</feature>
<gene>
    <name evidence="6" type="ORF">QR680_010995</name>
</gene>
<keyword evidence="4 5" id="KW-0472">Membrane</keyword>
<dbReference type="InterPro" id="IPR053286">
    <property type="entry name" value="Nematode_rcpt-like_srab"/>
</dbReference>
<feature type="transmembrane region" description="Helical" evidence="5">
    <location>
        <begin position="20"/>
        <end position="45"/>
    </location>
</feature>
<dbReference type="Proteomes" id="UP001175271">
    <property type="component" value="Unassembled WGS sequence"/>
</dbReference>
<evidence type="ECO:0000256" key="2">
    <source>
        <dbReference type="ARBA" id="ARBA00022692"/>
    </source>
</evidence>
<evidence type="ECO:0000256" key="5">
    <source>
        <dbReference type="SAM" id="Phobius"/>
    </source>
</evidence>
<dbReference type="InterPro" id="IPR019408">
    <property type="entry name" value="7TM_GPCR_serpentine_rcpt_Srab"/>
</dbReference>
<feature type="transmembrane region" description="Helical" evidence="5">
    <location>
        <begin position="281"/>
        <end position="301"/>
    </location>
</feature>
<keyword evidence="3 5" id="KW-1133">Transmembrane helix</keyword>